<dbReference type="Gene3D" id="2.20.70.10">
    <property type="match status" value="2"/>
</dbReference>
<feature type="compositionally biased region" description="Basic and acidic residues" evidence="1">
    <location>
        <begin position="868"/>
        <end position="884"/>
    </location>
</feature>
<feature type="domain" description="WW" evidence="2">
    <location>
        <begin position="221"/>
        <end position="249"/>
    </location>
</feature>
<feature type="compositionally biased region" description="Polar residues" evidence="1">
    <location>
        <begin position="317"/>
        <end position="331"/>
    </location>
</feature>
<feature type="compositionally biased region" description="Polar residues" evidence="1">
    <location>
        <begin position="368"/>
        <end position="401"/>
    </location>
</feature>
<dbReference type="InterPro" id="IPR036020">
    <property type="entry name" value="WW_dom_sf"/>
</dbReference>
<protein>
    <recommendedName>
        <fullName evidence="2">WW domain-containing protein</fullName>
    </recommendedName>
</protein>
<sequence length="1449" mass="160262">MSRKRKPVLQLGAASSKLHKYGYSKEFHSSDKKGKGSLPALVGNYSDSDDDDSSNEQEEHSVYVPATEPVPVLAETSAIQPMKIGNGDTVTGDHDKSPDMDNELKNFLSEIEAIPMPTDGAGDQDQNLISSEPNYLSSLSKETVAESVPNNGNGLSEDSSIQQDVDSSSTKPKPQYSMFVKGASEFVHSPSSQEVETSTAKGGEAEKKPEEDIPEEPTSCWQLVQDEGSQYYYYWNTLTNEVTWEIPSEYTQFLLLHREFTEKLARLPPNVLKAYEDRKAKEAELLASASVQPSTEASNDTQTKQTMYGPVDHSSPAPASSTAEHTSSLTHRAQRKHKKEKKKKRHKRRHSGSSSNSSDVEGSKEVSKTQVYGPQLPQENQAMASGPVSTGPESVSATSRSVAGSQLLSIVPYLSDADEDENAESENEAESKINNAPVPVEKKSIFKSQINSSDIEDALKHNSESGDAYKAEEINLHKDVTELNDFYEVTKEKAPSGEENSENSLKLDENNTGAEALKNSTKMEKLAQEVIDMFAEDTPNSQSPVGNQGSVKDDVKAGKETSIGKDKEAAQSSKSTSKVYASSHSKITTSSFNSSSSSLGSKVSTEVKKTKGKDIKDTVNLLNIVGYGSDEEEQNGVENIERKERHTEVKTKEETTKRSSSPSESKKRKKEKKRHRHDNKDRRENDDEKEDQFPPNILAGNLGKDVKARVEETLDKEISDIVIQSVSQISHSEMKETVSSNSDQTDVLPDQGPDEARDMKIKEGKLFKHPKTDREAEKSHKSKEEAEGVKKIKALKQATEEKIIMPEVEKVVMKKAESVKQEKEVNNDKDGKDDDDDDIDFEDLDDLDRALEVALEKKKVELAKYEEQERKQEKHLSEAQKSEDQSIEETSQLICDKVEPTVELEEKLKDEVKDAAELALSKLEFLDISTDSLSRLQILFIELQTRLLDWVAGGLSTIYFQEQLGVAQGLLEQYEQSAVPQGWACQWDRGNNRYCYRNLTTNRIQWDYPDDNPGKSNAEKSGSSAGNDSKSIASAGKNRKEDFEKNTSTSKHEKSHEKGSTGGGRGSEEDKDGLRKKGGSSNRHRKREERDKDRGSKHDKRRDGSSSSHRYRRKRRRRRDHSSSSDSSDDNGGGDITNISAGKSSSVTSSSSNRRHHRHHHKVSKKKKKRRSEQRSRSPSVEIVAASDDKIGSGKENGDDGKSTPSVMVVEASPVNSSTVSTPYMDVDTEAASNKSMPQSGEGTTRDFINGEPLVKTFKEDKVVGDEDGDVDGVSFDLEEGKVQEDGEIQEEGGAKSDGDDEEVDRKKAEGEAANPAVIYKPPQIVVPPQIVAAARQPDLYGVQQPVTTVQAPSTTSLQAPPSVASGFVTAQGVSEDKGISEAAEEAEKQARKKKKEKKLATGPSLMMKKKHMSSMVQKWQKVKKEVEKEDRAKEMRQAAIRKKIEELK</sequence>
<feature type="compositionally biased region" description="Basic and acidic residues" evidence="1">
    <location>
        <begin position="1293"/>
        <end position="1311"/>
    </location>
</feature>
<feature type="compositionally biased region" description="Low complexity" evidence="1">
    <location>
        <begin position="156"/>
        <end position="169"/>
    </location>
</feature>
<feature type="compositionally biased region" description="Basic residues" evidence="1">
    <location>
        <begin position="1076"/>
        <end position="1087"/>
    </location>
</feature>
<feature type="compositionally biased region" description="Polar residues" evidence="1">
    <location>
        <begin position="189"/>
        <end position="199"/>
    </location>
</feature>
<feature type="compositionally biased region" description="Polar residues" evidence="1">
    <location>
        <begin position="1019"/>
        <end position="1032"/>
    </location>
</feature>
<feature type="region of interest" description="Disordered" evidence="1">
    <location>
        <begin position="137"/>
        <end position="220"/>
    </location>
</feature>
<reference evidence="3" key="1">
    <citation type="journal article" date="2023" name="G3 (Bethesda)">
        <title>A reference genome for the long-term kleptoplast-retaining sea slug Elysia crispata morphotype clarki.</title>
        <authorList>
            <person name="Eastman K.E."/>
            <person name="Pendleton A.L."/>
            <person name="Shaikh M.A."/>
            <person name="Suttiyut T."/>
            <person name="Ogas R."/>
            <person name="Tomko P."/>
            <person name="Gavelis G."/>
            <person name="Widhalm J.R."/>
            <person name="Wisecaver J.H."/>
        </authorList>
    </citation>
    <scope>NUCLEOTIDE SEQUENCE</scope>
    <source>
        <strain evidence="3">ECLA1</strain>
    </source>
</reference>
<gene>
    <name evidence="3" type="ORF">RRG08_056915</name>
</gene>
<accession>A0AAE0Y1Z9</accession>
<feature type="compositionally biased region" description="Acidic residues" evidence="1">
    <location>
        <begin position="416"/>
        <end position="428"/>
    </location>
</feature>
<feature type="compositionally biased region" description="Basic and acidic residues" evidence="1">
    <location>
        <begin position="1066"/>
        <end position="1075"/>
    </location>
</feature>
<feature type="compositionally biased region" description="Basic and acidic residues" evidence="1">
    <location>
        <begin position="91"/>
        <end position="102"/>
    </location>
</feature>
<dbReference type="SMART" id="SM00456">
    <property type="entry name" value="WW"/>
    <property type="match status" value="2"/>
</dbReference>
<feature type="compositionally biased region" description="Basic and acidic residues" evidence="1">
    <location>
        <begin position="1088"/>
        <end position="1104"/>
    </location>
</feature>
<feature type="compositionally biased region" description="Basic and acidic residues" evidence="1">
    <location>
        <begin position="1376"/>
        <end position="1390"/>
    </location>
</feature>
<feature type="compositionally biased region" description="Basic and acidic residues" evidence="1">
    <location>
        <begin position="639"/>
        <end position="657"/>
    </location>
</feature>
<feature type="compositionally biased region" description="Polar residues" evidence="1">
    <location>
        <begin position="538"/>
        <end position="550"/>
    </location>
</feature>
<dbReference type="InterPro" id="IPR053076">
    <property type="entry name" value="WW_domain_protein"/>
</dbReference>
<feature type="region of interest" description="Disordered" evidence="1">
    <location>
        <begin position="1376"/>
        <end position="1418"/>
    </location>
</feature>
<evidence type="ECO:0000313" key="4">
    <source>
        <dbReference type="Proteomes" id="UP001283361"/>
    </source>
</evidence>
<feature type="compositionally biased region" description="Basic residues" evidence="1">
    <location>
        <begin position="1109"/>
        <end position="1120"/>
    </location>
</feature>
<keyword evidence="4" id="KW-1185">Reference proteome</keyword>
<feature type="region of interest" description="Disordered" evidence="1">
    <location>
        <begin position="489"/>
        <end position="704"/>
    </location>
</feature>
<dbReference type="PROSITE" id="PS50020">
    <property type="entry name" value="WW_DOMAIN_2"/>
    <property type="match status" value="2"/>
</dbReference>
<feature type="compositionally biased region" description="Basic and acidic residues" evidence="1">
    <location>
        <begin position="23"/>
        <end position="34"/>
    </location>
</feature>
<feature type="region of interest" description="Disordered" evidence="1">
    <location>
        <begin position="20"/>
        <end position="102"/>
    </location>
</feature>
<dbReference type="PANTHER" id="PTHR46697">
    <property type="entry name" value="FORMIN-BINDING PROTEIN 4"/>
    <property type="match status" value="1"/>
</dbReference>
<feature type="region of interest" description="Disordered" evidence="1">
    <location>
        <begin position="815"/>
        <end position="841"/>
    </location>
</feature>
<name>A0AAE0Y1Z9_9GAST</name>
<dbReference type="InterPro" id="IPR001202">
    <property type="entry name" value="WW_dom"/>
</dbReference>
<feature type="compositionally biased region" description="Basic and acidic residues" evidence="1">
    <location>
        <begin position="605"/>
        <end position="617"/>
    </location>
</feature>
<feature type="compositionally biased region" description="Basic and acidic residues" evidence="1">
    <location>
        <begin position="551"/>
        <end position="569"/>
    </location>
</feature>
<feature type="compositionally biased region" description="Basic and acidic residues" evidence="1">
    <location>
        <begin position="815"/>
        <end position="832"/>
    </location>
</feature>
<dbReference type="CDD" id="cd00201">
    <property type="entry name" value="WW"/>
    <property type="match status" value="1"/>
</dbReference>
<dbReference type="SUPFAM" id="SSF51045">
    <property type="entry name" value="WW domain"/>
    <property type="match status" value="1"/>
</dbReference>
<feature type="region of interest" description="Disordered" evidence="1">
    <location>
        <begin position="413"/>
        <end position="440"/>
    </location>
</feature>
<feature type="compositionally biased region" description="Basic and acidic residues" evidence="1">
    <location>
        <begin position="1187"/>
        <end position="1202"/>
    </location>
</feature>
<feature type="region of interest" description="Disordered" evidence="1">
    <location>
        <begin position="730"/>
        <end position="790"/>
    </location>
</feature>
<dbReference type="PANTHER" id="PTHR46697:SF1">
    <property type="entry name" value="FORMIN-BINDING PROTEIN 4"/>
    <property type="match status" value="1"/>
</dbReference>
<feature type="compositionally biased region" description="Basic and acidic residues" evidence="1">
    <location>
        <begin position="754"/>
        <end position="790"/>
    </location>
</feature>
<evidence type="ECO:0000313" key="3">
    <source>
        <dbReference type="EMBL" id="KAK3729588.1"/>
    </source>
</evidence>
<evidence type="ECO:0000256" key="1">
    <source>
        <dbReference type="SAM" id="MobiDB-lite"/>
    </source>
</evidence>
<feature type="compositionally biased region" description="Basic residues" evidence="1">
    <location>
        <begin position="332"/>
        <end position="351"/>
    </location>
</feature>
<comment type="caution">
    <text evidence="3">The sequence shown here is derived from an EMBL/GenBank/DDBJ whole genome shotgun (WGS) entry which is preliminary data.</text>
</comment>
<feature type="compositionally biased region" description="Polar residues" evidence="1">
    <location>
        <begin position="1231"/>
        <end position="1243"/>
    </location>
</feature>
<dbReference type="EMBL" id="JAWDGP010007137">
    <property type="protein sequence ID" value="KAK3729588.1"/>
    <property type="molecule type" value="Genomic_DNA"/>
</dbReference>
<feature type="compositionally biased region" description="Acidic residues" evidence="1">
    <location>
        <begin position="47"/>
        <end position="56"/>
    </location>
</feature>
<evidence type="ECO:0000259" key="2">
    <source>
        <dbReference type="PROSITE" id="PS50020"/>
    </source>
</evidence>
<feature type="compositionally biased region" description="Low complexity" evidence="1">
    <location>
        <begin position="572"/>
        <end position="604"/>
    </location>
</feature>
<feature type="region of interest" description="Disordered" evidence="1">
    <location>
        <begin position="868"/>
        <end position="890"/>
    </location>
</feature>
<feature type="region of interest" description="Disordered" evidence="1">
    <location>
        <begin position="1005"/>
        <end position="1316"/>
    </location>
</feature>
<feature type="compositionally biased region" description="Polar residues" evidence="1">
    <location>
        <begin position="289"/>
        <end position="306"/>
    </location>
</feature>
<proteinExistence type="predicted"/>
<feature type="region of interest" description="Disordered" evidence="1">
    <location>
        <begin position="286"/>
        <end position="401"/>
    </location>
</feature>
<feature type="domain" description="WW" evidence="2">
    <location>
        <begin position="977"/>
        <end position="1011"/>
    </location>
</feature>
<feature type="compositionally biased region" description="Basic and acidic residues" evidence="1">
    <location>
        <begin position="1038"/>
        <end position="1059"/>
    </location>
</feature>
<feature type="compositionally biased region" description="Basic residues" evidence="1">
    <location>
        <begin position="666"/>
        <end position="677"/>
    </location>
</feature>
<feature type="compositionally biased region" description="Low complexity" evidence="1">
    <location>
        <begin position="1143"/>
        <end position="1152"/>
    </location>
</feature>
<feature type="compositionally biased region" description="Basic residues" evidence="1">
    <location>
        <begin position="1153"/>
        <end position="1172"/>
    </location>
</feature>
<dbReference type="Proteomes" id="UP001283361">
    <property type="component" value="Unassembled WGS sequence"/>
</dbReference>
<organism evidence="3 4">
    <name type="scientific">Elysia crispata</name>
    <name type="common">lettuce slug</name>
    <dbReference type="NCBI Taxonomy" id="231223"/>
    <lineage>
        <taxon>Eukaryota</taxon>
        <taxon>Metazoa</taxon>
        <taxon>Spiralia</taxon>
        <taxon>Lophotrochozoa</taxon>
        <taxon>Mollusca</taxon>
        <taxon>Gastropoda</taxon>
        <taxon>Heterobranchia</taxon>
        <taxon>Euthyneura</taxon>
        <taxon>Panpulmonata</taxon>
        <taxon>Sacoglossa</taxon>
        <taxon>Placobranchoidea</taxon>
        <taxon>Plakobranchidae</taxon>
        <taxon>Elysia</taxon>
    </lineage>
</organism>